<reference evidence="2" key="1">
    <citation type="journal article" date="2019" name="Int. J. Syst. Evol. Microbiol.">
        <title>The Global Catalogue of Microorganisms (GCM) 10K type strain sequencing project: providing services to taxonomists for standard genome sequencing and annotation.</title>
        <authorList>
            <consortium name="The Broad Institute Genomics Platform"/>
            <consortium name="The Broad Institute Genome Sequencing Center for Infectious Disease"/>
            <person name="Wu L."/>
            <person name="Ma J."/>
        </authorList>
    </citation>
    <scope>NUCLEOTIDE SEQUENCE [LARGE SCALE GENOMIC DNA]</scope>
    <source>
        <strain evidence="2">JCM 17656</strain>
    </source>
</reference>
<accession>A0ABP6Z4J1</accession>
<proteinExistence type="predicted"/>
<name>A0ABP6Z4J1_9ACTN</name>
<dbReference type="Proteomes" id="UP001500707">
    <property type="component" value="Unassembled WGS sequence"/>
</dbReference>
<protein>
    <submittedName>
        <fullName evidence="1">Uncharacterized protein</fullName>
    </submittedName>
</protein>
<organism evidence="1 2">
    <name type="scientific">Streptomyces osmaniensis</name>
    <dbReference type="NCBI Taxonomy" id="593134"/>
    <lineage>
        <taxon>Bacteria</taxon>
        <taxon>Bacillati</taxon>
        <taxon>Actinomycetota</taxon>
        <taxon>Actinomycetes</taxon>
        <taxon>Kitasatosporales</taxon>
        <taxon>Streptomycetaceae</taxon>
        <taxon>Streptomyces</taxon>
    </lineage>
</organism>
<evidence type="ECO:0000313" key="2">
    <source>
        <dbReference type="Proteomes" id="UP001500707"/>
    </source>
</evidence>
<gene>
    <name evidence="1" type="ORF">GCM10022295_91180</name>
</gene>
<comment type="caution">
    <text evidence="1">The sequence shown here is derived from an EMBL/GenBank/DDBJ whole genome shotgun (WGS) entry which is preliminary data.</text>
</comment>
<dbReference type="EMBL" id="BAABCE010000039">
    <property type="protein sequence ID" value="GAA3595830.1"/>
    <property type="molecule type" value="Genomic_DNA"/>
</dbReference>
<evidence type="ECO:0000313" key="1">
    <source>
        <dbReference type="EMBL" id="GAA3595830.1"/>
    </source>
</evidence>
<keyword evidence="2" id="KW-1185">Reference proteome</keyword>
<sequence>MVGNNNVSGTGHSVGNASDLGYVPVLQNFVYVWNCTEGPLSITNPPNSPAQSVSASYITSPPATILANPNQTHCLNRRTPPDASWNNRWKAALNEYDVLLDGRLTVNQV</sequence>